<proteinExistence type="inferred from homology"/>
<dbReference type="GO" id="GO:0060271">
    <property type="term" value="P:cilium assembly"/>
    <property type="evidence" value="ECO:0007669"/>
    <property type="project" value="TreeGrafter"/>
</dbReference>
<sequence>MATTGTGQGGNQRRRLPKLTAAEPVGESSSETPRTVTSDENARQRRRAKQRLIHQQTPNGRETVSPPAAKELPLPPRSNQTDESQTTKRRKARRRVKSSSQLRQEPSLLHGFEDEVVIERSRKSNEAVLPDLLISSAHAGSTPSKSAPTPRIYFEDRKKFSSVNKETAEARLGNRAGQSPFQLGHVDNYTIQQQTAEVLKRYTVHVAKQTHAAFQKFFLFIHGINSGYALWICVIAFVFTQERAFEFFYVYRSIALITHLLFYLFLAICMVDVLDRIDPVKFNKTVLLQSITAQNSAIAFIFYGIAMVVNLVMMQTEDHLRMTQYTSNTTNQIYFNVTDVVNNQSTTWKNLTAVRAAFILVGWIIVSIHVKNDRLRTMIQDTEDKAFYEELQIEQHTVPLVTGMNSP</sequence>
<evidence type="ECO:0000256" key="5">
    <source>
        <dbReference type="ARBA" id="ARBA00022794"/>
    </source>
</evidence>
<evidence type="ECO:0000256" key="4">
    <source>
        <dbReference type="ARBA" id="ARBA00022692"/>
    </source>
</evidence>
<keyword evidence="9" id="KW-0966">Cell projection</keyword>
<keyword evidence="8 12" id="KW-0472">Membrane</keyword>
<evidence type="ECO:0000313" key="13">
    <source>
        <dbReference type="EMBL" id="CAF0927580.1"/>
    </source>
</evidence>
<organism evidence="13 14">
    <name type="scientific">Rotaria sordida</name>
    <dbReference type="NCBI Taxonomy" id="392033"/>
    <lineage>
        <taxon>Eukaryota</taxon>
        <taxon>Metazoa</taxon>
        <taxon>Spiralia</taxon>
        <taxon>Gnathifera</taxon>
        <taxon>Rotifera</taxon>
        <taxon>Eurotatoria</taxon>
        <taxon>Bdelloidea</taxon>
        <taxon>Philodinida</taxon>
        <taxon>Philodinidae</taxon>
        <taxon>Rotaria</taxon>
    </lineage>
</organism>
<dbReference type="AlphaFoldDB" id="A0A814BF70"/>
<dbReference type="Pfam" id="PF15383">
    <property type="entry name" value="TMEM237"/>
    <property type="match status" value="1"/>
</dbReference>
<evidence type="ECO:0000256" key="7">
    <source>
        <dbReference type="ARBA" id="ARBA00023069"/>
    </source>
</evidence>
<keyword evidence="6 12" id="KW-1133">Transmembrane helix</keyword>
<gene>
    <name evidence="13" type="ORF">RFH988_LOCUS10355</name>
</gene>
<evidence type="ECO:0000256" key="6">
    <source>
        <dbReference type="ARBA" id="ARBA00022989"/>
    </source>
</evidence>
<keyword evidence="7" id="KW-0969">Cilium</keyword>
<keyword evidence="4 12" id="KW-0812">Transmembrane</keyword>
<feature type="compositionally biased region" description="Gly residues" evidence="11">
    <location>
        <begin position="1"/>
        <end position="10"/>
    </location>
</feature>
<evidence type="ECO:0000256" key="11">
    <source>
        <dbReference type="SAM" id="MobiDB-lite"/>
    </source>
</evidence>
<accession>A0A814BF70</accession>
<evidence type="ECO:0000256" key="3">
    <source>
        <dbReference type="ARBA" id="ARBA00008783"/>
    </source>
</evidence>
<evidence type="ECO:0000256" key="9">
    <source>
        <dbReference type="ARBA" id="ARBA00023273"/>
    </source>
</evidence>
<dbReference type="PANTHER" id="PTHR28388:SF1">
    <property type="entry name" value="TRANSMEMBRANE PROTEIN 237"/>
    <property type="match status" value="1"/>
</dbReference>
<comment type="subcellular location">
    <subcellularLocation>
        <location evidence="1">Cell projection</location>
        <location evidence="1">Cilium</location>
    </subcellularLocation>
    <subcellularLocation>
        <location evidence="2">Membrane</location>
        <topology evidence="2">Multi-pass membrane protein</topology>
    </subcellularLocation>
</comment>
<dbReference type="GO" id="GO:0035869">
    <property type="term" value="C:ciliary transition zone"/>
    <property type="evidence" value="ECO:0007669"/>
    <property type="project" value="TreeGrafter"/>
</dbReference>
<comment type="similarity">
    <text evidence="3">Belongs to the TMEM237 family.</text>
</comment>
<feature type="compositionally biased region" description="Basic residues" evidence="11">
    <location>
        <begin position="87"/>
        <end position="97"/>
    </location>
</feature>
<comment type="function">
    <text evidence="10">Component of the transition zone in primary cilia. Required for ciliogenesis.</text>
</comment>
<feature type="region of interest" description="Disordered" evidence="11">
    <location>
        <begin position="1"/>
        <end position="107"/>
    </location>
</feature>
<feature type="compositionally biased region" description="Polar residues" evidence="11">
    <location>
        <begin position="53"/>
        <end position="62"/>
    </location>
</feature>
<name>A0A814BF70_9BILA</name>
<feature type="transmembrane region" description="Helical" evidence="12">
    <location>
        <begin position="286"/>
        <end position="313"/>
    </location>
</feature>
<evidence type="ECO:0000256" key="2">
    <source>
        <dbReference type="ARBA" id="ARBA00004141"/>
    </source>
</evidence>
<keyword evidence="5" id="KW-0970">Cilium biogenesis/degradation</keyword>
<dbReference type="Proteomes" id="UP000663882">
    <property type="component" value="Unassembled WGS sequence"/>
</dbReference>
<reference evidence="13" key="1">
    <citation type="submission" date="2021-02" db="EMBL/GenBank/DDBJ databases">
        <authorList>
            <person name="Nowell W R."/>
        </authorList>
    </citation>
    <scope>NUCLEOTIDE SEQUENCE</scope>
</reference>
<feature type="compositionally biased region" description="Polar residues" evidence="11">
    <location>
        <begin position="27"/>
        <end position="39"/>
    </location>
</feature>
<evidence type="ECO:0000256" key="1">
    <source>
        <dbReference type="ARBA" id="ARBA00004138"/>
    </source>
</evidence>
<evidence type="ECO:0000313" key="14">
    <source>
        <dbReference type="Proteomes" id="UP000663882"/>
    </source>
</evidence>
<evidence type="ECO:0000256" key="10">
    <source>
        <dbReference type="ARBA" id="ARBA00025631"/>
    </source>
</evidence>
<evidence type="ECO:0000256" key="8">
    <source>
        <dbReference type="ARBA" id="ARBA00023136"/>
    </source>
</evidence>
<dbReference type="EMBL" id="CAJNOO010000385">
    <property type="protein sequence ID" value="CAF0927580.1"/>
    <property type="molecule type" value="Genomic_DNA"/>
</dbReference>
<protein>
    <recommendedName>
        <fullName evidence="15">Transmembrane protein 237</fullName>
    </recommendedName>
</protein>
<dbReference type="OrthoDB" id="550113at2759"/>
<dbReference type="PANTHER" id="PTHR28388">
    <property type="entry name" value="TRANSMEMBRANE PROTEIN 237"/>
    <property type="match status" value="1"/>
</dbReference>
<feature type="transmembrane region" description="Helical" evidence="12">
    <location>
        <begin position="217"/>
        <end position="239"/>
    </location>
</feature>
<feature type="transmembrane region" description="Helical" evidence="12">
    <location>
        <begin position="352"/>
        <end position="370"/>
    </location>
</feature>
<feature type="transmembrane region" description="Helical" evidence="12">
    <location>
        <begin position="251"/>
        <end position="274"/>
    </location>
</feature>
<evidence type="ECO:0000256" key="12">
    <source>
        <dbReference type="SAM" id="Phobius"/>
    </source>
</evidence>
<evidence type="ECO:0008006" key="15">
    <source>
        <dbReference type="Google" id="ProtNLM"/>
    </source>
</evidence>
<comment type="caution">
    <text evidence="13">The sequence shown here is derived from an EMBL/GenBank/DDBJ whole genome shotgun (WGS) entry which is preliminary data.</text>
</comment>
<dbReference type="InterPro" id="IPR029409">
    <property type="entry name" value="TMEM237"/>
</dbReference>
<dbReference type="GO" id="GO:0016020">
    <property type="term" value="C:membrane"/>
    <property type="evidence" value="ECO:0007669"/>
    <property type="project" value="UniProtKB-SubCell"/>
</dbReference>